<keyword evidence="6 7" id="KW-0539">Nucleus</keyword>
<keyword evidence="5 7" id="KW-0371">Homeobox</keyword>
<reference evidence="11" key="1">
    <citation type="submission" date="2014-05" db="EMBL/GenBank/DDBJ databases">
        <authorList>
            <person name="Chronopoulou M."/>
        </authorList>
    </citation>
    <scope>NUCLEOTIDE SEQUENCE</scope>
    <source>
        <tissue evidence="11">Whole organism</tissue>
    </source>
</reference>
<evidence type="ECO:0000256" key="7">
    <source>
        <dbReference type="PROSITE-ProRule" id="PRU00108"/>
    </source>
</evidence>
<dbReference type="GO" id="GO:0030154">
    <property type="term" value="P:cell differentiation"/>
    <property type="evidence" value="ECO:0007669"/>
    <property type="project" value="TreeGrafter"/>
</dbReference>
<organism evidence="11">
    <name type="scientific">Lepeophtheirus salmonis</name>
    <name type="common">Salmon louse</name>
    <name type="synonym">Caligus salmonis</name>
    <dbReference type="NCBI Taxonomy" id="72036"/>
    <lineage>
        <taxon>Eukaryota</taxon>
        <taxon>Metazoa</taxon>
        <taxon>Ecdysozoa</taxon>
        <taxon>Arthropoda</taxon>
        <taxon>Crustacea</taxon>
        <taxon>Multicrustacea</taxon>
        <taxon>Hexanauplia</taxon>
        <taxon>Copepoda</taxon>
        <taxon>Siphonostomatoida</taxon>
        <taxon>Caligidae</taxon>
        <taxon>Lepeophtheirus</taxon>
    </lineage>
</organism>
<feature type="region of interest" description="Disordered" evidence="9">
    <location>
        <begin position="255"/>
        <end position="279"/>
    </location>
</feature>
<dbReference type="PROSITE" id="PS00027">
    <property type="entry name" value="HOMEOBOX_1"/>
    <property type="match status" value="1"/>
</dbReference>
<dbReference type="InterPro" id="IPR009057">
    <property type="entry name" value="Homeodomain-like_sf"/>
</dbReference>
<dbReference type="GO" id="GO:0009948">
    <property type="term" value="P:anterior/posterior axis specification"/>
    <property type="evidence" value="ECO:0007669"/>
    <property type="project" value="TreeGrafter"/>
</dbReference>
<evidence type="ECO:0000256" key="9">
    <source>
        <dbReference type="SAM" id="MobiDB-lite"/>
    </source>
</evidence>
<evidence type="ECO:0000256" key="8">
    <source>
        <dbReference type="RuleBase" id="RU000682"/>
    </source>
</evidence>
<feature type="region of interest" description="Disordered" evidence="9">
    <location>
        <begin position="412"/>
        <end position="440"/>
    </location>
</feature>
<dbReference type="OrthoDB" id="6159439at2759"/>
<evidence type="ECO:0000256" key="5">
    <source>
        <dbReference type="ARBA" id="ARBA00023155"/>
    </source>
</evidence>
<dbReference type="InterPro" id="IPR000047">
    <property type="entry name" value="HTH_motif"/>
</dbReference>
<comment type="similarity">
    <text evidence="2">Belongs to the Caudal homeobox family.</text>
</comment>
<dbReference type="CDD" id="cd00086">
    <property type="entry name" value="homeodomain"/>
    <property type="match status" value="1"/>
</dbReference>
<keyword evidence="3" id="KW-0217">Developmental protein</keyword>
<dbReference type="InterPro" id="IPR017970">
    <property type="entry name" value="Homeobox_CS"/>
</dbReference>
<evidence type="ECO:0000256" key="6">
    <source>
        <dbReference type="ARBA" id="ARBA00023242"/>
    </source>
</evidence>
<evidence type="ECO:0000256" key="2">
    <source>
        <dbReference type="ARBA" id="ARBA00010341"/>
    </source>
</evidence>
<dbReference type="FunFam" id="1.10.10.60:FF:000574">
    <property type="entry name" value="Homeobox protein CHOX-CAD2"/>
    <property type="match status" value="1"/>
</dbReference>
<dbReference type="SMART" id="SM00389">
    <property type="entry name" value="HOX"/>
    <property type="match status" value="1"/>
</dbReference>
<dbReference type="InterPro" id="IPR020479">
    <property type="entry name" value="HD_metazoa"/>
</dbReference>
<feature type="region of interest" description="Disordered" evidence="9">
    <location>
        <begin position="139"/>
        <end position="167"/>
    </location>
</feature>
<dbReference type="PANTHER" id="PTHR24332:SF9">
    <property type="entry name" value="HOMEOTIC PROTEIN CAUDAL"/>
    <property type="match status" value="1"/>
</dbReference>
<dbReference type="EMBL" id="HACA01020300">
    <property type="protein sequence ID" value="CDW37661.1"/>
    <property type="molecule type" value="Transcribed_RNA"/>
</dbReference>
<evidence type="ECO:0000256" key="1">
    <source>
        <dbReference type="ARBA" id="ARBA00004123"/>
    </source>
</evidence>
<feature type="region of interest" description="Disordered" evidence="9">
    <location>
        <begin position="1"/>
        <end position="46"/>
    </location>
</feature>
<feature type="domain" description="Homeobox" evidence="10">
    <location>
        <begin position="277"/>
        <end position="337"/>
    </location>
</feature>
<accession>A0A0K2UJ06</accession>
<dbReference type="GO" id="GO:0000977">
    <property type="term" value="F:RNA polymerase II transcription regulatory region sequence-specific DNA binding"/>
    <property type="evidence" value="ECO:0007669"/>
    <property type="project" value="TreeGrafter"/>
</dbReference>
<feature type="region of interest" description="Disordered" evidence="9">
    <location>
        <begin position="334"/>
        <end position="388"/>
    </location>
</feature>
<comment type="subcellular location">
    <subcellularLocation>
        <location evidence="1 7 8">Nucleus</location>
    </subcellularLocation>
</comment>
<gene>
    <name evidence="11" type="primary">cadlike</name>
</gene>
<feature type="DNA-binding region" description="Homeobox" evidence="7">
    <location>
        <begin position="279"/>
        <end position="338"/>
    </location>
</feature>
<feature type="compositionally biased region" description="Low complexity" evidence="9">
    <location>
        <begin position="353"/>
        <end position="370"/>
    </location>
</feature>
<feature type="region of interest" description="Disordered" evidence="9">
    <location>
        <begin position="180"/>
        <end position="203"/>
    </location>
</feature>
<dbReference type="PROSITE" id="PS50071">
    <property type="entry name" value="HOMEOBOX_2"/>
    <property type="match status" value="1"/>
</dbReference>
<evidence type="ECO:0000313" key="11">
    <source>
        <dbReference type="EMBL" id="CDW37661.1"/>
    </source>
</evidence>
<dbReference type="Pfam" id="PF00046">
    <property type="entry name" value="Homeodomain"/>
    <property type="match status" value="1"/>
</dbReference>
<dbReference type="AlphaFoldDB" id="A0A0K2UJ06"/>
<dbReference type="GO" id="GO:0009887">
    <property type="term" value="P:animal organ morphogenesis"/>
    <property type="evidence" value="ECO:0007669"/>
    <property type="project" value="TreeGrafter"/>
</dbReference>
<keyword evidence="4 7" id="KW-0238">DNA-binding</keyword>
<proteinExistence type="inferred from homology"/>
<dbReference type="PANTHER" id="PTHR24332">
    <property type="entry name" value="HOMEOBOX PROTEIN CDX"/>
    <property type="match status" value="1"/>
</dbReference>
<feature type="compositionally biased region" description="Basic residues" evidence="9">
    <location>
        <begin position="63"/>
        <end position="72"/>
    </location>
</feature>
<feature type="compositionally biased region" description="Polar residues" evidence="9">
    <location>
        <begin position="97"/>
        <end position="115"/>
    </location>
</feature>
<feature type="compositionally biased region" description="Acidic residues" evidence="9">
    <location>
        <begin position="194"/>
        <end position="203"/>
    </location>
</feature>
<dbReference type="GO" id="GO:0005634">
    <property type="term" value="C:nucleus"/>
    <property type="evidence" value="ECO:0007669"/>
    <property type="project" value="UniProtKB-SubCell"/>
</dbReference>
<dbReference type="InterPro" id="IPR047152">
    <property type="entry name" value="Caudal_homeobox"/>
</dbReference>
<evidence type="ECO:0000256" key="3">
    <source>
        <dbReference type="ARBA" id="ARBA00022473"/>
    </source>
</evidence>
<dbReference type="GO" id="GO:0000981">
    <property type="term" value="F:DNA-binding transcription factor activity, RNA polymerase II-specific"/>
    <property type="evidence" value="ECO:0007669"/>
    <property type="project" value="InterPro"/>
</dbReference>
<feature type="region of interest" description="Disordered" evidence="9">
    <location>
        <begin position="63"/>
        <end position="115"/>
    </location>
</feature>
<name>A0A0K2UJ06_LEPSM</name>
<sequence length="440" mass="47710">MFHSGGTPTPSTDNNVSPTPPASLPGSNSCLGPKHHHQISPPPPPAFVPGSYLSGYGSYYTHHHHAHSHHHHGAQEAHQSTTTPSSTGTGSALGSLYSDTNIHSVPPSTASHHQLHPSQWYSSSHHFANPFYPDWSSPHPSSFLSDTSESQPYSIHHPSASTHGSSSYFKSSPYAFSANKAVKGDEESILKSTEDEDEEDEKDDILLEESHSLTEVQESQLQHHHISGEAPLTKGKGLGPFDWISNSSKRSLKSSSSIIGAAHGGGGNGKEGSSRTRTKDKYRVVYSDHQRLELEKEFHYSRYITIRRKAELATGLGLTERQVKIWFQNRRAKERKQLKKRDEIVGGKETPIGGSNNRGSHSGLSSSNNGPVPISTHPLPSGHHIHPLESGLHHSMAFNPAAAAVMLSHRHHHPYTGSSGHHGTPRDVLSSLATSPPSSS</sequence>
<dbReference type="PRINTS" id="PR00031">
    <property type="entry name" value="HTHREPRESSR"/>
</dbReference>
<protein>
    <submittedName>
        <fullName evidence="11">Caudallike [Bombyx mori]</fullName>
    </submittedName>
</protein>
<feature type="compositionally biased region" description="Polar residues" evidence="9">
    <location>
        <begin position="1"/>
        <end position="17"/>
    </location>
</feature>
<feature type="compositionally biased region" description="Low complexity" evidence="9">
    <location>
        <begin position="80"/>
        <end position="95"/>
    </location>
</feature>
<dbReference type="PRINTS" id="PR00024">
    <property type="entry name" value="HOMEOBOX"/>
</dbReference>
<evidence type="ECO:0000259" key="10">
    <source>
        <dbReference type="PROSITE" id="PS50071"/>
    </source>
</evidence>
<evidence type="ECO:0000256" key="4">
    <source>
        <dbReference type="ARBA" id="ARBA00023125"/>
    </source>
</evidence>
<feature type="compositionally biased region" description="Low complexity" evidence="9">
    <location>
        <begin position="429"/>
        <end position="440"/>
    </location>
</feature>
<feature type="compositionally biased region" description="Basic and acidic residues" evidence="9">
    <location>
        <begin position="182"/>
        <end position="193"/>
    </location>
</feature>
<dbReference type="Gene3D" id="1.10.10.60">
    <property type="entry name" value="Homeodomain-like"/>
    <property type="match status" value="1"/>
</dbReference>
<dbReference type="InterPro" id="IPR001356">
    <property type="entry name" value="HD"/>
</dbReference>
<dbReference type="SUPFAM" id="SSF46689">
    <property type="entry name" value="Homeodomain-like"/>
    <property type="match status" value="1"/>
</dbReference>